<reference evidence="2 3" key="1">
    <citation type="journal article" date="2016" name="Sci. Rep.">
        <title>Metabolic traits of an uncultured archaeal lineage -MSBL1- from brine pools of the Red Sea.</title>
        <authorList>
            <person name="Mwirichia R."/>
            <person name="Alam I."/>
            <person name="Rashid M."/>
            <person name="Vinu M."/>
            <person name="Ba-Alawi W."/>
            <person name="Anthony Kamau A."/>
            <person name="Kamanda Ngugi D."/>
            <person name="Goker M."/>
            <person name="Klenk H.P."/>
            <person name="Bajic V."/>
            <person name="Stingl U."/>
        </authorList>
    </citation>
    <scope>NUCLEOTIDE SEQUENCE [LARGE SCALE GENOMIC DNA]</scope>
    <source>
        <strain evidence="2">SCGC-AAA382C18</strain>
    </source>
</reference>
<proteinExistence type="predicted"/>
<evidence type="ECO:0000313" key="2">
    <source>
        <dbReference type="EMBL" id="KXB06407.1"/>
    </source>
</evidence>
<keyword evidence="1" id="KW-0812">Transmembrane</keyword>
<sequence length="60" mass="6680">MVFSLLEKSKKAMTYLAMVHAEAIIVTYIWTGKLIGSLGAVISILVLSFPTYLLVEKTFE</sequence>
<comment type="caution">
    <text evidence="2">The sequence shown here is derived from an EMBL/GenBank/DDBJ whole genome shotgun (WGS) entry which is preliminary data.</text>
</comment>
<evidence type="ECO:0008006" key="4">
    <source>
        <dbReference type="Google" id="ProtNLM"/>
    </source>
</evidence>
<dbReference type="AlphaFoldDB" id="A0A133VJ19"/>
<gene>
    <name evidence="2" type="ORF">AKJ52_02235</name>
</gene>
<dbReference type="EMBL" id="LHYF01000039">
    <property type="protein sequence ID" value="KXB06407.1"/>
    <property type="molecule type" value="Genomic_DNA"/>
</dbReference>
<feature type="transmembrane region" description="Helical" evidence="1">
    <location>
        <begin position="12"/>
        <end position="30"/>
    </location>
</feature>
<evidence type="ECO:0000256" key="1">
    <source>
        <dbReference type="SAM" id="Phobius"/>
    </source>
</evidence>
<keyword evidence="1" id="KW-1133">Transmembrane helix</keyword>
<name>A0A133VJ19_9EURY</name>
<feature type="transmembrane region" description="Helical" evidence="1">
    <location>
        <begin position="36"/>
        <end position="55"/>
    </location>
</feature>
<keyword evidence="1" id="KW-0472">Membrane</keyword>
<organism evidence="2 3">
    <name type="scientific">candidate division MSBL1 archaeon SCGC-AAA382C18</name>
    <dbReference type="NCBI Taxonomy" id="1698281"/>
    <lineage>
        <taxon>Archaea</taxon>
        <taxon>Methanobacteriati</taxon>
        <taxon>Methanobacteriota</taxon>
        <taxon>candidate division MSBL1</taxon>
    </lineage>
</organism>
<dbReference type="Proteomes" id="UP000070404">
    <property type="component" value="Unassembled WGS sequence"/>
</dbReference>
<protein>
    <recommendedName>
        <fullName evidence="4">DUF2061 domain-containing protein</fullName>
    </recommendedName>
</protein>
<evidence type="ECO:0000313" key="3">
    <source>
        <dbReference type="Proteomes" id="UP000070404"/>
    </source>
</evidence>
<keyword evidence="3" id="KW-1185">Reference proteome</keyword>
<accession>A0A133VJ19</accession>